<keyword evidence="4" id="KW-1185">Reference proteome</keyword>
<evidence type="ECO:0000313" key="5">
    <source>
        <dbReference type="Proteomes" id="UP000480556"/>
    </source>
</evidence>
<dbReference type="Proteomes" id="UP000480556">
    <property type="component" value="Unassembled WGS sequence"/>
</dbReference>
<protein>
    <recommendedName>
        <fullName evidence="6">VCBS repeat-containing protein</fullName>
    </recommendedName>
</protein>
<name>A0A5Q0P3I4_9GAMM</name>
<gene>
    <name evidence="3" type="ORF">GFH30_10270</name>
    <name evidence="2" type="ORF">GHJ48_02875</name>
</gene>
<reference evidence="4 5" key="1">
    <citation type="submission" date="2019-10" db="EMBL/GenBank/DDBJ databases">
        <authorList>
            <person name="Dong K."/>
        </authorList>
    </citation>
    <scope>NUCLEOTIDE SEQUENCE [LARGE SCALE GENOMIC DNA]</scope>
    <source>
        <strain evidence="3">Dk386</strain>
        <strain evidence="4">dk386</strain>
        <strain evidence="2">Dk771</strain>
        <strain evidence="5">dk771</strain>
    </source>
</reference>
<feature type="chain" id="PRO_5044623635" description="VCBS repeat-containing protein" evidence="1">
    <location>
        <begin position="25"/>
        <end position="236"/>
    </location>
</feature>
<accession>A0A5Q0P3I4</accession>
<evidence type="ECO:0000313" key="2">
    <source>
        <dbReference type="EMBL" id="MQW91358.1"/>
    </source>
</evidence>
<evidence type="ECO:0000313" key="4">
    <source>
        <dbReference type="Proteomes" id="UP000327478"/>
    </source>
</evidence>
<organism evidence="2 5">
    <name type="scientific">Acinetobacter wanghuae</name>
    <dbReference type="NCBI Taxonomy" id="2662362"/>
    <lineage>
        <taxon>Bacteria</taxon>
        <taxon>Pseudomonadati</taxon>
        <taxon>Pseudomonadota</taxon>
        <taxon>Gammaproteobacteria</taxon>
        <taxon>Moraxellales</taxon>
        <taxon>Moraxellaceae</taxon>
        <taxon>Acinetobacter</taxon>
    </lineage>
</organism>
<dbReference type="EMBL" id="CP045650">
    <property type="protein sequence ID" value="QGA11737.1"/>
    <property type="molecule type" value="Genomic_DNA"/>
</dbReference>
<sequence>MMKNKMSGIMMVIMLGLLAQTTTAKEVLSAEQIQLQKDTARFQSYIPKYYSLFSAVHGDLNKDGLKDTVLIVKAADPKKVVRNRFDEVVDRNRRGIIVLLGQKNKIAYQTLVKNLNCFSSDQEDGGVYFAPELSSEIKNGILELHYGHGRYGYWGYKFRIEHNDMRLIGYDHSSNYGPMVESFTSLNFITGKKLYKDNINKMNPEQPERFKETWSNIQIAPMYLSKIKDFDEISFE</sequence>
<evidence type="ECO:0008006" key="6">
    <source>
        <dbReference type="Google" id="ProtNLM"/>
    </source>
</evidence>
<dbReference type="EMBL" id="WITK01000003">
    <property type="protein sequence ID" value="MQW91358.1"/>
    <property type="molecule type" value="Genomic_DNA"/>
</dbReference>
<keyword evidence="1" id="KW-0732">Signal</keyword>
<evidence type="ECO:0000256" key="1">
    <source>
        <dbReference type="SAM" id="SignalP"/>
    </source>
</evidence>
<proteinExistence type="predicted"/>
<dbReference type="Proteomes" id="UP000327478">
    <property type="component" value="Chromosome"/>
</dbReference>
<dbReference type="AlphaFoldDB" id="A0A5Q0P3I4"/>
<dbReference type="RefSeq" id="WP_153372347.1">
    <property type="nucleotide sequence ID" value="NZ_CP045650.1"/>
</dbReference>
<evidence type="ECO:0000313" key="3">
    <source>
        <dbReference type="EMBL" id="QGA11737.1"/>
    </source>
</evidence>
<feature type="signal peptide" evidence="1">
    <location>
        <begin position="1"/>
        <end position="24"/>
    </location>
</feature>